<reference evidence="1 2" key="1">
    <citation type="submission" date="2018-11" db="EMBL/GenBank/DDBJ databases">
        <authorList>
            <person name="Wuyts S."/>
        </authorList>
    </citation>
    <scope>NUCLEOTIDE SEQUENCE [LARGE SCALE GENOMIC DNA]</scope>
    <source>
        <strain evidence="1">Lactobacillus mudanjiangensis AMBF249</strain>
    </source>
</reference>
<organism evidence="1 2">
    <name type="scientific">Lactiplantibacillus mudanjiangensis</name>
    <dbReference type="NCBI Taxonomy" id="1296538"/>
    <lineage>
        <taxon>Bacteria</taxon>
        <taxon>Bacillati</taxon>
        <taxon>Bacillota</taxon>
        <taxon>Bacilli</taxon>
        <taxon>Lactobacillales</taxon>
        <taxon>Lactobacillaceae</taxon>
        <taxon>Lactiplantibacillus</taxon>
    </lineage>
</organism>
<dbReference type="AlphaFoldDB" id="A0A660E157"/>
<dbReference type="EMBL" id="UYIG01000130">
    <property type="protein sequence ID" value="VDG29095.1"/>
    <property type="molecule type" value="Genomic_DNA"/>
</dbReference>
<sequence>MKLTKKQLGWRIGGPILVLILLLTCSPKITVRMRMLVAGQVTMALKSHPVFDQQQRQGLIIGEATYTIYPKRYMSSDSSYYVNTFTVYRFLIFHLAVNDVPSA</sequence>
<evidence type="ECO:0000313" key="1">
    <source>
        <dbReference type="EMBL" id="VDG29095.1"/>
    </source>
</evidence>
<proteinExistence type="predicted"/>
<dbReference type="Proteomes" id="UP000289996">
    <property type="component" value="Unassembled WGS sequence"/>
</dbReference>
<accession>A0A660E157</accession>
<gene>
    <name evidence="1" type="ORF">MUDAN_MDHGFNIF_00777</name>
</gene>
<name>A0A660E157_9LACO</name>
<keyword evidence="2" id="KW-1185">Reference proteome</keyword>
<evidence type="ECO:0000313" key="2">
    <source>
        <dbReference type="Proteomes" id="UP000289996"/>
    </source>
</evidence>
<dbReference type="RefSeq" id="WP_130851996.1">
    <property type="nucleotide sequence ID" value="NZ_UYIG01000130.1"/>
</dbReference>
<protein>
    <submittedName>
        <fullName evidence="1">Uncharacterized protein</fullName>
    </submittedName>
</protein>